<dbReference type="InterPro" id="IPR008554">
    <property type="entry name" value="Glutaredoxin-like"/>
</dbReference>
<gene>
    <name evidence="1" type="ORF">LC087_10965</name>
</gene>
<evidence type="ECO:0000313" key="1">
    <source>
        <dbReference type="EMBL" id="WLR41425.1"/>
    </source>
</evidence>
<dbReference type="Gene3D" id="3.40.30.10">
    <property type="entry name" value="Glutaredoxin"/>
    <property type="match status" value="1"/>
</dbReference>
<reference evidence="1 2" key="1">
    <citation type="submission" date="2023-06" db="EMBL/GenBank/DDBJ databases">
        <title>Five Gram-positive bacteria isolated from mangrove sediments in Shenzhen, Guangdong, China.</title>
        <authorList>
            <person name="Yu S."/>
            <person name="Zheng W."/>
            <person name="Huang Y."/>
        </authorList>
    </citation>
    <scope>NUCLEOTIDE SEQUENCE [LARGE SCALE GENOMIC DNA]</scope>
    <source>
        <strain evidence="1 2">SaN35-3</strain>
    </source>
</reference>
<dbReference type="InterPro" id="IPR036249">
    <property type="entry name" value="Thioredoxin-like_sf"/>
</dbReference>
<dbReference type="Pfam" id="PF05768">
    <property type="entry name" value="Glrx-like"/>
    <property type="match status" value="1"/>
</dbReference>
<name>A0ABY9JPT7_9BACI</name>
<dbReference type="PROSITE" id="PS51354">
    <property type="entry name" value="GLUTAREDOXIN_2"/>
    <property type="match status" value="1"/>
</dbReference>
<accession>A0ABY9JPT7</accession>
<dbReference type="Proteomes" id="UP001197974">
    <property type="component" value="Chromosome"/>
</dbReference>
<organism evidence="1 2">
    <name type="scientific">Bacillus carboniphilus</name>
    <dbReference type="NCBI Taxonomy" id="86663"/>
    <lineage>
        <taxon>Bacteria</taxon>
        <taxon>Bacillati</taxon>
        <taxon>Bacillota</taxon>
        <taxon>Bacilli</taxon>
        <taxon>Bacillales</taxon>
        <taxon>Bacillaceae</taxon>
        <taxon>Bacillus</taxon>
    </lineage>
</organism>
<dbReference type="SUPFAM" id="SSF52833">
    <property type="entry name" value="Thioredoxin-like"/>
    <property type="match status" value="1"/>
</dbReference>
<dbReference type="InterPro" id="IPR052565">
    <property type="entry name" value="Glutaredoxin-like_YDR286C"/>
</dbReference>
<dbReference type="RefSeq" id="WP_226542060.1">
    <property type="nucleotide sequence ID" value="NZ_CP129013.1"/>
</dbReference>
<keyword evidence="2" id="KW-1185">Reference proteome</keyword>
<dbReference type="PANTHER" id="PTHR33558">
    <property type="entry name" value="GLUTAREDOXIN-LIKE PROTEIN C5ORF63 HOMOLOG"/>
    <property type="match status" value="1"/>
</dbReference>
<evidence type="ECO:0000313" key="2">
    <source>
        <dbReference type="Proteomes" id="UP001197974"/>
    </source>
</evidence>
<proteinExistence type="predicted"/>
<protein>
    <submittedName>
        <fullName evidence="1">Glutaredoxin family protein</fullName>
    </submittedName>
</protein>
<sequence>MNKKKLVMYSKDQCHLCKKAKEAVQPLLEEFDLIFEEIDIYQDDELIERYSLMIPVVEYEGEMLLYGQVTKDSLRKRLLKQMPID</sequence>
<dbReference type="EMBL" id="CP129013">
    <property type="protein sequence ID" value="WLR41425.1"/>
    <property type="molecule type" value="Genomic_DNA"/>
</dbReference>
<dbReference type="PANTHER" id="PTHR33558:SF1">
    <property type="entry name" value="GLUTAREDOXIN-LIKE PROTEIN C5ORF63 HOMOLOG"/>
    <property type="match status" value="1"/>
</dbReference>